<keyword evidence="4" id="KW-1185">Reference proteome</keyword>
<evidence type="ECO:0000259" key="2">
    <source>
        <dbReference type="PROSITE" id="PS50910"/>
    </source>
</evidence>
<dbReference type="EMBL" id="DF820468">
    <property type="protein sequence ID" value="GAK58727.1"/>
    <property type="molecule type" value="Genomic_DNA"/>
</dbReference>
<sequence length="242" mass="27127">MATHDLSEAFERFTAYILKSPVKEHIVKIILFGSQAKATATKDSDIDVLIFTSNGKTTNQRVMDDVYDFMLKEPLPFEVVTAHIDELIAVQDYFLYTALHSGIEVYSMEKSDVKKIMIRDLLHLCEEYLDSSKDALAIQRVRMAIDAAYNAAELATKALILLEQDDLPGSHGGVVNIFSQLYIKTGKIEKEIGSTLHKALKLRNEARYRPDTMPISENARFVIDLAEQLMKIASDATLPLSG</sequence>
<dbReference type="PANTHER" id="PTHR36565:SF1">
    <property type="entry name" value="UPF0332 PROTEIN TM_1000"/>
    <property type="match status" value="1"/>
</dbReference>
<dbReference type="Pfam" id="PF01909">
    <property type="entry name" value="NTP_transf_2"/>
    <property type="match status" value="1"/>
</dbReference>
<dbReference type="HOGENOM" id="CLU_1145446_0_0_0"/>
<reference evidence="3" key="1">
    <citation type="journal article" date="2015" name="PeerJ">
        <title>First genomic representation of candidate bacterial phylum KSB3 points to enhanced environmental sensing as a trigger of wastewater bulking.</title>
        <authorList>
            <person name="Sekiguchi Y."/>
            <person name="Ohashi A."/>
            <person name="Parks D.H."/>
            <person name="Yamauchi T."/>
            <person name="Tyson G.W."/>
            <person name="Hugenholtz P."/>
        </authorList>
    </citation>
    <scope>NUCLEOTIDE SEQUENCE [LARGE SCALE GENOMIC DNA]</scope>
</reference>
<dbReference type="SUPFAM" id="SSF81301">
    <property type="entry name" value="Nucleotidyltransferase"/>
    <property type="match status" value="1"/>
</dbReference>
<dbReference type="AlphaFoldDB" id="A0A081C2C2"/>
<accession>A0A081C2C2</accession>
<dbReference type="InterPro" id="IPR007842">
    <property type="entry name" value="HEPN_dom"/>
</dbReference>
<dbReference type="PROSITE" id="PS50910">
    <property type="entry name" value="HEPN"/>
    <property type="match status" value="1"/>
</dbReference>
<organism evidence="3">
    <name type="scientific">Vecturithrix granuli</name>
    <dbReference type="NCBI Taxonomy" id="1499967"/>
    <lineage>
        <taxon>Bacteria</taxon>
        <taxon>Candidatus Moduliflexota</taxon>
        <taxon>Candidatus Vecturitrichia</taxon>
        <taxon>Candidatus Vecturitrichales</taxon>
        <taxon>Candidatus Vecturitrichaceae</taxon>
        <taxon>Candidatus Vecturithrix</taxon>
    </lineage>
</organism>
<dbReference type="Proteomes" id="UP000030661">
    <property type="component" value="Unassembled WGS sequence"/>
</dbReference>
<dbReference type="InterPro" id="IPR052226">
    <property type="entry name" value="UPF0332_toxin"/>
</dbReference>
<protein>
    <recommendedName>
        <fullName evidence="2">HEPN domain-containing protein</fullName>
    </recommendedName>
</protein>
<comment type="similarity">
    <text evidence="1">Belongs to the UPF0332 family.</text>
</comment>
<dbReference type="Pfam" id="PF05168">
    <property type="entry name" value="HEPN"/>
    <property type="match status" value="1"/>
</dbReference>
<evidence type="ECO:0000313" key="4">
    <source>
        <dbReference type="Proteomes" id="UP000030661"/>
    </source>
</evidence>
<dbReference type="CDD" id="cd05403">
    <property type="entry name" value="NT_KNTase_like"/>
    <property type="match status" value="1"/>
</dbReference>
<evidence type="ECO:0000313" key="3">
    <source>
        <dbReference type="EMBL" id="GAK58727.1"/>
    </source>
</evidence>
<dbReference type="GO" id="GO:0016779">
    <property type="term" value="F:nucleotidyltransferase activity"/>
    <property type="evidence" value="ECO:0007669"/>
    <property type="project" value="InterPro"/>
</dbReference>
<dbReference type="Gene3D" id="1.20.120.330">
    <property type="entry name" value="Nucleotidyltransferases domain 2"/>
    <property type="match status" value="1"/>
</dbReference>
<evidence type="ECO:0000256" key="1">
    <source>
        <dbReference type="ARBA" id="ARBA00038248"/>
    </source>
</evidence>
<name>A0A081C2C2_VECG1</name>
<feature type="domain" description="HEPN" evidence="2">
    <location>
        <begin position="122"/>
        <end position="236"/>
    </location>
</feature>
<gene>
    <name evidence="3" type="ORF">U27_05702</name>
</gene>
<dbReference type="PANTHER" id="PTHR36565">
    <property type="entry name" value="UPF0332 PROTEIN TM_1000"/>
    <property type="match status" value="1"/>
</dbReference>
<proteinExistence type="inferred from homology"/>
<dbReference type="InterPro" id="IPR002934">
    <property type="entry name" value="Polymerase_NTP_transf_dom"/>
</dbReference>
<dbReference type="Gene3D" id="3.30.460.10">
    <property type="entry name" value="Beta Polymerase, domain 2"/>
    <property type="match status" value="1"/>
</dbReference>
<dbReference type="InterPro" id="IPR043519">
    <property type="entry name" value="NT_sf"/>
</dbReference>